<feature type="transmembrane region" description="Helical" evidence="1">
    <location>
        <begin position="103"/>
        <end position="121"/>
    </location>
</feature>
<dbReference type="Proteomes" id="UP000732619">
    <property type="component" value="Unassembled WGS sequence"/>
</dbReference>
<accession>A0A8T3VL64</accession>
<dbReference type="AlphaFoldDB" id="A0A8T3VL64"/>
<proteinExistence type="predicted"/>
<evidence type="ECO:0000256" key="1">
    <source>
        <dbReference type="SAM" id="Phobius"/>
    </source>
</evidence>
<reference evidence="3" key="1">
    <citation type="submission" date="2019-04" db="EMBL/GenBank/DDBJ databases">
        <title>Evolution of Biomass-Degrading Anaerobic Consortia Revealed by Metagenomics.</title>
        <authorList>
            <person name="Peng X."/>
        </authorList>
    </citation>
    <scope>NUCLEOTIDE SEQUENCE</scope>
    <source>
        <strain evidence="3">SIG14</strain>
    </source>
</reference>
<dbReference type="Pfam" id="PF24463">
    <property type="entry name" value="DUF7577"/>
    <property type="match status" value="1"/>
</dbReference>
<keyword evidence="1" id="KW-1133">Transmembrane helix</keyword>
<sequence>MKCPICGCENPDDYKFCHDCGSPLNFTESIDDLTDELNNLDDFPSLDSKKLIIIGYIIAVLFGWGSFILSFFLGSYGFVGFIGLFFPGFMLNSKDSNIRKHAYIQLAIMLIGIICTVMFLFRLF</sequence>
<evidence type="ECO:0000313" key="3">
    <source>
        <dbReference type="EMBL" id="MBE6511863.1"/>
    </source>
</evidence>
<organism evidence="3 4">
    <name type="scientific">Methanobrevibacter olleyae</name>
    <dbReference type="NCBI Taxonomy" id="294671"/>
    <lineage>
        <taxon>Archaea</taxon>
        <taxon>Methanobacteriati</taxon>
        <taxon>Methanobacteriota</taxon>
        <taxon>Methanomada group</taxon>
        <taxon>Methanobacteria</taxon>
        <taxon>Methanobacteriales</taxon>
        <taxon>Methanobacteriaceae</taxon>
        <taxon>Methanobrevibacter</taxon>
    </lineage>
</organism>
<comment type="caution">
    <text evidence="3">The sequence shown here is derived from an EMBL/GenBank/DDBJ whole genome shotgun (WGS) entry which is preliminary data.</text>
</comment>
<keyword evidence="1" id="KW-0812">Transmembrane</keyword>
<dbReference type="EMBL" id="SUTG01000004">
    <property type="protein sequence ID" value="MBE6511863.1"/>
    <property type="molecule type" value="Genomic_DNA"/>
</dbReference>
<feature type="transmembrane region" description="Helical" evidence="1">
    <location>
        <begin position="75"/>
        <end position="91"/>
    </location>
</feature>
<dbReference type="InterPro" id="IPR055999">
    <property type="entry name" value="DUF7577"/>
</dbReference>
<protein>
    <recommendedName>
        <fullName evidence="2">DUF7577 domain-containing protein</fullName>
    </recommendedName>
</protein>
<feature type="domain" description="DUF7577" evidence="2">
    <location>
        <begin position="2"/>
        <end position="24"/>
    </location>
</feature>
<evidence type="ECO:0000259" key="2">
    <source>
        <dbReference type="Pfam" id="PF24463"/>
    </source>
</evidence>
<gene>
    <name evidence="3" type="ORF">E7Z75_01750</name>
</gene>
<keyword evidence="1" id="KW-0472">Membrane</keyword>
<name>A0A8T3VL64_METOL</name>
<evidence type="ECO:0000313" key="4">
    <source>
        <dbReference type="Proteomes" id="UP000732619"/>
    </source>
</evidence>